<name>A0AAN9L4B1_CANGL</name>
<dbReference type="EMBL" id="JAYMYQ010000005">
    <property type="protein sequence ID" value="KAK7329220.1"/>
    <property type="molecule type" value="Genomic_DNA"/>
</dbReference>
<protein>
    <submittedName>
        <fullName evidence="1">Uncharacterized protein</fullName>
    </submittedName>
</protein>
<evidence type="ECO:0000313" key="1">
    <source>
        <dbReference type="EMBL" id="KAK7329220.1"/>
    </source>
</evidence>
<keyword evidence="2" id="KW-1185">Reference proteome</keyword>
<organism evidence="1 2">
    <name type="scientific">Canavalia gladiata</name>
    <name type="common">Sword bean</name>
    <name type="synonym">Dolichos gladiatus</name>
    <dbReference type="NCBI Taxonomy" id="3824"/>
    <lineage>
        <taxon>Eukaryota</taxon>
        <taxon>Viridiplantae</taxon>
        <taxon>Streptophyta</taxon>
        <taxon>Embryophyta</taxon>
        <taxon>Tracheophyta</taxon>
        <taxon>Spermatophyta</taxon>
        <taxon>Magnoliopsida</taxon>
        <taxon>eudicotyledons</taxon>
        <taxon>Gunneridae</taxon>
        <taxon>Pentapetalae</taxon>
        <taxon>rosids</taxon>
        <taxon>fabids</taxon>
        <taxon>Fabales</taxon>
        <taxon>Fabaceae</taxon>
        <taxon>Papilionoideae</taxon>
        <taxon>50 kb inversion clade</taxon>
        <taxon>NPAAA clade</taxon>
        <taxon>indigoferoid/millettioid clade</taxon>
        <taxon>Phaseoleae</taxon>
        <taxon>Canavalia</taxon>
    </lineage>
</organism>
<reference evidence="1 2" key="1">
    <citation type="submission" date="2024-01" db="EMBL/GenBank/DDBJ databases">
        <title>The genomes of 5 underutilized Papilionoideae crops provide insights into root nodulation and disease resistanc.</title>
        <authorList>
            <person name="Jiang F."/>
        </authorList>
    </citation>
    <scope>NUCLEOTIDE SEQUENCE [LARGE SCALE GENOMIC DNA]</scope>
    <source>
        <strain evidence="1">LVBAO_FW01</strain>
        <tissue evidence="1">Leaves</tissue>
    </source>
</reference>
<gene>
    <name evidence="1" type="ORF">VNO77_23371</name>
</gene>
<proteinExistence type="predicted"/>
<sequence length="122" mass="13858">MTIIRDHQDSKKYFLWNPAILHAKSGRRQGAPGLHSTVGLLGDQNSLTRICEQVLVAMWPFLDKAIYGIIRNTVRPIVAKCIGKYQIRAIELIQEAMRPTVWSLTTSRSTSRHLRLRVGYSA</sequence>
<accession>A0AAN9L4B1</accession>
<dbReference type="Proteomes" id="UP001367508">
    <property type="component" value="Unassembled WGS sequence"/>
</dbReference>
<dbReference type="AlphaFoldDB" id="A0AAN9L4B1"/>
<comment type="caution">
    <text evidence="1">The sequence shown here is derived from an EMBL/GenBank/DDBJ whole genome shotgun (WGS) entry which is preliminary data.</text>
</comment>
<evidence type="ECO:0000313" key="2">
    <source>
        <dbReference type="Proteomes" id="UP001367508"/>
    </source>
</evidence>